<dbReference type="EC" id="2.7.4.25" evidence="8"/>
<dbReference type="SUPFAM" id="SSF52540">
    <property type="entry name" value="P-loop containing nucleoside triphosphate hydrolases"/>
    <property type="match status" value="1"/>
</dbReference>
<dbReference type="HAMAP" id="MF_00238">
    <property type="entry name" value="Cytidyl_kinase_type1"/>
    <property type="match status" value="1"/>
</dbReference>
<dbReference type="PANTHER" id="PTHR21299:SF2">
    <property type="entry name" value="CYTIDYLATE KINASE"/>
    <property type="match status" value="1"/>
</dbReference>
<evidence type="ECO:0000256" key="1">
    <source>
        <dbReference type="ARBA" id="ARBA00009427"/>
    </source>
</evidence>
<dbReference type="InterPro" id="IPR003136">
    <property type="entry name" value="Cytidylate_kin"/>
</dbReference>
<keyword evidence="8" id="KW-0963">Cytoplasm</keyword>
<comment type="catalytic activity">
    <reaction evidence="7 8">
        <text>CMP + ATP = CDP + ADP</text>
        <dbReference type="Rhea" id="RHEA:11600"/>
        <dbReference type="ChEBI" id="CHEBI:30616"/>
        <dbReference type="ChEBI" id="CHEBI:58069"/>
        <dbReference type="ChEBI" id="CHEBI:60377"/>
        <dbReference type="ChEBI" id="CHEBI:456216"/>
        <dbReference type="EC" id="2.7.4.25"/>
    </reaction>
</comment>
<dbReference type="InterPro" id="IPR011994">
    <property type="entry name" value="Cytidylate_kinase_dom"/>
</dbReference>
<evidence type="ECO:0000256" key="8">
    <source>
        <dbReference type="HAMAP-Rule" id="MF_00238"/>
    </source>
</evidence>
<dbReference type="GO" id="GO:0036431">
    <property type="term" value="F:dCMP kinase activity"/>
    <property type="evidence" value="ECO:0007669"/>
    <property type="project" value="InterPro"/>
</dbReference>
<dbReference type="AlphaFoldDB" id="A0A9D9ES10"/>
<proteinExistence type="inferred from homology"/>
<evidence type="ECO:0000256" key="4">
    <source>
        <dbReference type="ARBA" id="ARBA00022777"/>
    </source>
</evidence>
<evidence type="ECO:0000313" key="10">
    <source>
        <dbReference type="EMBL" id="MBO8452997.1"/>
    </source>
</evidence>
<evidence type="ECO:0000256" key="5">
    <source>
        <dbReference type="ARBA" id="ARBA00022840"/>
    </source>
</evidence>
<dbReference type="GO" id="GO:0005829">
    <property type="term" value="C:cytosol"/>
    <property type="evidence" value="ECO:0007669"/>
    <property type="project" value="TreeGrafter"/>
</dbReference>
<dbReference type="InterPro" id="IPR027417">
    <property type="entry name" value="P-loop_NTPase"/>
</dbReference>
<dbReference type="GO" id="GO:0006220">
    <property type="term" value="P:pyrimidine nucleotide metabolic process"/>
    <property type="evidence" value="ECO:0007669"/>
    <property type="project" value="UniProtKB-UniRule"/>
</dbReference>
<comment type="similarity">
    <text evidence="1 8">Belongs to the cytidylate kinase family. Type 1 subfamily.</text>
</comment>
<evidence type="ECO:0000256" key="3">
    <source>
        <dbReference type="ARBA" id="ARBA00022741"/>
    </source>
</evidence>
<reference evidence="10" key="2">
    <citation type="journal article" date="2021" name="PeerJ">
        <title>Extensive microbial diversity within the chicken gut microbiome revealed by metagenomics and culture.</title>
        <authorList>
            <person name="Gilroy R."/>
            <person name="Ravi A."/>
            <person name="Getino M."/>
            <person name="Pursley I."/>
            <person name="Horton D.L."/>
            <person name="Alikhan N.F."/>
            <person name="Baker D."/>
            <person name="Gharbi K."/>
            <person name="Hall N."/>
            <person name="Watson M."/>
            <person name="Adriaenssens E.M."/>
            <person name="Foster-Nyarko E."/>
            <person name="Jarju S."/>
            <person name="Secka A."/>
            <person name="Antonio M."/>
            <person name="Oren A."/>
            <person name="Chaudhuri R.R."/>
            <person name="La Ragione R."/>
            <person name="Hildebrand F."/>
            <person name="Pallen M.J."/>
        </authorList>
    </citation>
    <scope>NUCLEOTIDE SEQUENCE</scope>
    <source>
        <strain evidence="10">B1-20833</strain>
    </source>
</reference>
<evidence type="ECO:0000256" key="2">
    <source>
        <dbReference type="ARBA" id="ARBA00022679"/>
    </source>
</evidence>
<dbReference type="Gene3D" id="3.40.50.300">
    <property type="entry name" value="P-loop containing nucleotide triphosphate hydrolases"/>
    <property type="match status" value="1"/>
</dbReference>
<dbReference type="NCBIfam" id="TIGR00017">
    <property type="entry name" value="cmk"/>
    <property type="match status" value="1"/>
</dbReference>
<keyword evidence="3 8" id="KW-0547">Nucleotide-binding</keyword>
<accession>A0A9D9ES10</accession>
<comment type="caution">
    <text evidence="10">The sequence shown here is derived from an EMBL/GenBank/DDBJ whole genome shotgun (WGS) entry which is preliminary data.</text>
</comment>
<protein>
    <recommendedName>
        <fullName evidence="8">Cytidylate kinase</fullName>
        <shortName evidence="8">CK</shortName>
        <ecNumber evidence="8">2.7.4.25</ecNumber>
    </recommendedName>
    <alternativeName>
        <fullName evidence="8">Cytidine monophosphate kinase</fullName>
        <shortName evidence="8">CMP kinase</shortName>
    </alternativeName>
</protein>
<feature type="binding site" evidence="8">
    <location>
        <begin position="12"/>
        <end position="20"/>
    </location>
    <ligand>
        <name>ATP</name>
        <dbReference type="ChEBI" id="CHEBI:30616"/>
    </ligand>
</feature>
<keyword evidence="5 8" id="KW-0067">ATP-binding</keyword>
<reference evidence="10" key="1">
    <citation type="submission" date="2020-10" db="EMBL/GenBank/DDBJ databases">
        <authorList>
            <person name="Gilroy R."/>
        </authorList>
    </citation>
    <scope>NUCLEOTIDE SEQUENCE</scope>
    <source>
        <strain evidence="10">B1-20833</strain>
    </source>
</reference>
<gene>
    <name evidence="8" type="primary">cmk</name>
    <name evidence="10" type="ORF">IAC06_08990</name>
</gene>
<dbReference type="CDD" id="cd02020">
    <property type="entry name" value="CMPK"/>
    <property type="match status" value="1"/>
</dbReference>
<comment type="subcellular location">
    <subcellularLocation>
        <location evidence="8">Cytoplasm</location>
    </subcellularLocation>
</comment>
<evidence type="ECO:0000256" key="7">
    <source>
        <dbReference type="ARBA" id="ARBA00048478"/>
    </source>
</evidence>
<dbReference type="GO" id="GO:0005524">
    <property type="term" value="F:ATP binding"/>
    <property type="evidence" value="ECO:0007669"/>
    <property type="project" value="UniProtKB-UniRule"/>
</dbReference>
<dbReference type="GO" id="GO:0015949">
    <property type="term" value="P:nucleobase-containing small molecule interconversion"/>
    <property type="evidence" value="ECO:0007669"/>
    <property type="project" value="TreeGrafter"/>
</dbReference>
<dbReference type="Pfam" id="PF02224">
    <property type="entry name" value="Cytidylate_kin"/>
    <property type="match status" value="1"/>
</dbReference>
<dbReference type="EMBL" id="JADIMI010000083">
    <property type="protein sequence ID" value="MBO8452997.1"/>
    <property type="molecule type" value="Genomic_DNA"/>
</dbReference>
<organism evidence="10 11">
    <name type="scientific">Candidatus Cryptobacteroides intestinavium</name>
    <dbReference type="NCBI Taxonomy" id="2840766"/>
    <lineage>
        <taxon>Bacteria</taxon>
        <taxon>Pseudomonadati</taxon>
        <taxon>Bacteroidota</taxon>
        <taxon>Bacteroidia</taxon>
        <taxon>Bacteroidales</taxon>
        <taxon>Candidatus Cryptobacteroides</taxon>
    </lineage>
</organism>
<dbReference type="Proteomes" id="UP000823661">
    <property type="component" value="Unassembled WGS sequence"/>
</dbReference>
<evidence type="ECO:0000256" key="6">
    <source>
        <dbReference type="ARBA" id="ARBA00047615"/>
    </source>
</evidence>
<evidence type="ECO:0000313" key="11">
    <source>
        <dbReference type="Proteomes" id="UP000823661"/>
    </source>
</evidence>
<keyword evidence="2 8" id="KW-0808">Transferase</keyword>
<name>A0A9D9ES10_9BACT</name>
<sequence length="232" mass="26083">MLIPDIIIAIDGYSSTGKSTFAKMIASEVSFLYLDSGALYRAVTLYAIENGMVLPSGELDVEALCRSLPDLDVHFEDRGDGSRTYIGDRCVEPAIRSLAVSGKVSPVSAVPEVRRFVDDRLKEFGRRKRVVMDGRDIGTTVFPDAELKIFMVADTLVRAQRRAGEMAARGEKVDLEEVLRNIEERDYIDSHRETSPLSRAEDAIVLDNSRMTLEEQMEWFRQLVSEKFPLKS</sequence>
<comment type="catalytic activity">
    <reaction evidence="6 8">
        <text>dCMP + ATP = dCDP + ADP</text>
        <dbReference type="Rhea" id="RHEA:25094"/>
        <dbReference type="ChEBI" id="CHEBI:30616"/>
        <dbReference type="ChEBI" id="CHEBI:57566"/>
        <dbReference type="ChEBI" id="CHEBI:58593"/>
        <dbReference type="ChEBI" id="CHEBI:456216"/>
        <dbReference type="EC" id="2.7.4.25"/>
    </reaction>
</comment>
<feature type="domain" description="Cytidylate kinase" evidence="9">
    <location>
        <begin position="8"/>
        <end position="220"/>
    </location>
</feature>
<dbReference type="PANTHER" id="PTHR21299">
    <property type="entry name" value="CYTIDYLATE KINASE/PANTOATE-BETA-ALANINE LIGASE"/>
    <property type="match status" value="1"/>
</dbReference>
<keyword evidence="4 8" id="KW-0418">Kinase</keyword>
<evidence type="ECO:0000259" key="9">
    <source>
        <dbReference type="Pfam" id="PF02224"/>
    </source>
</evidence>